<dbReference type="Proteomes" id="UP000432727">
    <property type="component" value="Unassembled WGS sequence"/>
</dbReference>
<evidence type="ECO:0000313" key="2">
    <source>
        <dbReference type="Proteomes" id="UP000432727"/>
    </source>
</evidence>
<organism evidence="1 2">
    <name type="scientific">Qipengyuania aquimaris</name>
    <dbReference type="NCBI Taxonomy" id="255984"/>
    <lineage>
        <taxon>Bacteria</taxon>
        <taxon>Pseudomonadati</taxon>
        <taxon>Pseudomonadota</taxon>
        <taxon>Alphaproteobacteria</taxon>
        <taxon>Sphingomonadales</taxon>
        <taxon>Erythrobacteraceae</taxon>
        <taxon>Qipengyuania</taxon>
    </lineage>
</organism>
<evidence type="ECO:0000313" key="1">
    <source>
        <dbReference type="EMBL" id="MXO95832.1"/>
    </source>
</evidence>
<evidence type="ECO:0008006" key="3">
    <source>
        <dbReference type="Google" id="ProtNLM"/>
    </source>
</evidence>
<sequence>MTTVRQTSSEEGRRDYLRLELGVLAHIETLEGRKKVEIIDLSQGGARVKLLAPVENIKDCVLVWLGFDTYASIGRREGDELGLVFDVPLRPVIIKKTREMAPRIWRNDSAYLGAIARDFVQGNQGT</sequence>
<protein>
    <recommendedName>
        <fullName evidence="3">PilZ domain-containing protein</fullName>
    </recommendedName>
</protein>
<gene>
    <name evidence="1" type="ORF">GRI34_05275</name>
</gene>
<dbReference type="SUPFAM" id="SSF141371">
    <property type="entry name" value="PilZ domain-like"/>
    <property type="match status" value="1"/>
</dbReference>
<reference evidence="1 2" key="1">
    <citation type="submission" date="2019-12" db="EMBL/GenBank/DDBJ databases">
        <title>Genomic-based taxomic classification of the family Erythrobacteraceae.</title>
        <authorList>
            <person name="Xu L."/>
        </authorList>
    </citation>
    <scope>NUCLEOTIDE SEQUENCE [LARGE SCALE GENOMIC DNA]</scope>
    <source>
        <strain evidence="1 2">JCM 12189</strain>
    </source>
</reference>
<accession>A0A6I4TIB3</accession>
<dbReference type="OrthoDB" id="7407577at2"/>
<dbReference type="EMBL" id="WTYI01000001">
    <property type="protein sequence ID" value="MXO95832.1"/>
    <property type="molecule type" value="Genomic_DNA"/>
</dbReference>
<dbReference type="AlphaFoldDB" id="A0A6I4TIB3"/>
<comment type="caution">
    <text evidence="1">The sequence shown here is derived from an EMBL/GenBank/DDBJ whole genome shotgun (WGS) entry which is preliminary data.</text>
</comment>
<dbReference type="RefSeq" id="WP_160595053.1">
    <property type="nucleotide sequence ID" value="NZ_WTYI01000001.1"/>
</dbReference>
<proteinExistence type="predicted"/>
<name>A0A6I4TIB3_9SPHN</name>
<keyword evidence="2" id="KW-1185">Reference proteome</keyword>